<evidence type="ECO:0000313" key="6">
    <source>
        <dbReference type="Proteomes" id="UP000199496"/>
    </source>
</evidence>
<evidence type="ECO:0000256" key="4">
    <source>
        <dbReference type="SAM" id="Phobius"/>
    </source>
</evidence>
<dbReference type="NCBIfam" id="TIGR01416">
    <property type="entry name" value="Rieske_proteo"/>
    <property type="match status" value="1"/>
</dbReference>
<dbReference type="Gene3D" id="2.102.10.10">
    <property type="entry name" value="Rieske [2Fe-2S] iron-sulphur domain"/>
    <property type="match status" value="1"/>
</dbReference>
<dbReference type="InterPro" id="IPR006317">
    <property type="entry name" value="Ubiquinol_cyt_c_Rdtase_Fe-S-su"/>
</dbReference>
<keyword evidence="1 4" id="KW-0812">Transmembrane</keyword>
<organism evidence="5 6">
    <name type="scientific">Ectothiorhodospira magna</name>
    <dbReference type="NCBI Taxonomy" id="867345"/>
    <lineage>
        <taxon>Bacteria</taxon>
        <taxon>Pseudomonadati</taxon>
        <taxon>Pseudomonadota</taxon>
        <taxon>Gammaproteobacteria</taxon>
        <taxon>Chromatiales</taxon>
        <taxon>Ectothiorhodospiraceae</taxon>
        <taxon>Ectothiorhodospira</taxon>
    </lineage>
</organism>
<dbReference type="RefSeq" id="WP_090202516.1">
    <property type="nucleotide sequence ID" value="NZ_FOFO01000001.1"/>
</dbReference>
<dbReference type="GO" id="GO:0051537">
    <property type="term" value="F:2 iron, 2 sulfur cluster binding"/>
    <property type="evidence" value="ECO:0007669"/>
    <property type="project" value="InterPro"/>
</dbReference>
<dbReference type="GO" id="GO:0008121">
    <property type="term" value="F:quinol-cytochrome-c reductase activity"/>
    <property type="evidence" value="ECO:0007669"/>
    <property type="project" value="InterPro"/>
</dbReference>
<evidence type="ECO:0000256" key="2">
    <source>
        <dbReference type="ARBA" id="ARBA00022989"/>
    </source>
</evidence>
<proteinExistence type="predicted"/>
<dbReference type="InterPro" id="IPR014349">
    <property type="entry name" value="Rieske_Fe-S_prot"/>
</dbReference>
<keyword evidence="6" id="KW-1185">Reference proteome</keyword>
<dbReference type="InterPro" id="IPR036922">
    <property type="entry name" value="Rieske_2Fe-2S_sf"/>
</dbReference>
<evidence type="ECO:0000256" key="3">
    <source>
        <dbReference type="ARBA" id="ARBA00023136"/>
    </source>
</evidence>
<gene>
    <name evidence="5" type="ORF">SAMN05421693_101150</name>
</gene>
<evidence type="ECO:0000313" key="5">
    <source>
        <dbReference type="EMBL" id="SEP58568.1"/>
    </source>
</evidence>
<dbReference type="OrthoDB" id="5624396at2"/>
<dbReference type="EMBL" id="FOFO01000001">
    <property type="protein sequence ID" value="SEP58568.1"/>
    <property type="molecule type" value="Genomic_DNA"/>
</dbReference>
<evidence type="ECO:0000256" key="1">
    <source>
        <dbReference type="ARBA" id="ARBA00022692"/>
    </source>
</evidence>
<name>A0A1H8Z4N7_9GAMM</name>
<accession>A0A1H8Z4N7</accession>
<sequence>MTTEASDVRVYYRVALKLLALLGILALAYTMIAGFFSEPQTRHVLTQSVDISSLAPGEMLEVTWSGRPVVILRRSEAMMAADAAFVESLYDPGSRFSRQPRDYRNPHRSATADLFVAFAVGTDLGCRLDLVPPEIAAEQGWGGGFIDRCRQGRYDFAGRVYNGQDARRNLEVPDYRLHPDGRVILEAR</sequence>
<feature type="transmembrane region" description="Helical" evidence="4">
    <location>
        <begin position="14"/>
        <end position="36"/>
    </location>
</feature>
<dbReference type="PANTHER" id="PTHR10134">
    <property type="entry name" value="CYTOCHROME B-C1 COMPLEX SUBUNIT RIESKE, MITOCHONDRIAL"/>
    <property type="match status" value="1"/>
</dbReference>
<keyword evidence="2 4" id="KW-1133">Transmembrane helix</keyword>
<keyword evidence="3 4" id="KW-0472">Membrane</keyword>
<dbReference type="AlphaFoldDB" id="A0A1H8Z4N7"/>
<dbReference type="SUPFAM" id="SSF50022">
    <property type="entry name" value="ISP domain"/>
    <property type="match status" value="1"/>
</dbReference>
<reference evidence="6" key="1">
    <citation type="submission" date="2016-10" db="EMBL/GenBank/DDBJ databases">
        <authorList>
            <person name="Varghese N."/>
            <person name="Submissions S."/>
        </authorList>
    </citation>
    <scope>NUCLEOTIDE SEQUENCE [LARGE SCALE GENOMIC DNA]</scope>
    <source>
        <strain evidence="6">B7-7</strain>
    </source>
</reference>
<dbReference type="Proteomes" id="UP000199496">
    <property type="component" value="Unassembled WGS sequence"/>
</dbReference>
<dbReference type="STRING" id="867345.SAMN05421693_101150"/>
<protein>
    <submittedName>
        <fullName evidence="5">Ubiquinol-cytochrome c reductase iron-sulfur subunit</fullName>
    </submittedName>
</protein>